<proteinExistence type="inferred from homology"/>
<evidence type="ECO:0000256" key="2">
    <source>
        <dbReference type="ARBA" id="ARBA00007837"/>
    </source>
</evidence>
<dbReference type="InterPro" id="IPR018274">
    <property type="entry name" value="PEP_util_AS"/>
</dbReference>
<dbReference type="EC" id="2.7.9.1" evidence="3 11"/>
<protein>
    <recommendedName>
        <fullName evidence="4 11">Pyruvate, phosphate dikinase</fullName>
        <ecNumber evidence="3 11">2.7.9.1</ecNumber>
    </recommendedName>
</protein>
<dbReference type="InterPro" id="IPR013815">
    <property type="entry name" value="ATP_grasp_subdomain_1"/>
</dbReference>
<evidence type="ECO:0000259" key="13">
    <source>
        <dbReference type="Pfam" id="PF01326"/>
    </source>
</evidence>
<dbReference type="NCBIfam" id="TIGR01828">
    <property type="entry name" value="pyru_phos_dikin"/>
    <property type="match status" value="1"/>
</dbReference>
<dbReference type="InterPro" id="IPR010121">
    <property type="entry name" value="Pyruvate_phosphate_dikinase"/>
</dbReference>
<sequence>MSENKDPQKFVYDFTEGNKDLKDLLGGKGANLAEMTNLGLPVPPGFTISTEACKVYLDSGDEPAELRDEVGAHLEALEKRMGKNLGQADDPLLVSVRSGAKFSMPGMMDTVLNIGLSDASVVGLAAQAGDERFAWDSYRRLIQMFGKTVLGVDGDLFEEALEAAKEAKGVTVDVDLDAADLKKLVEQFKKIVTRDAGREFPQDPREQMDLAIKAVFDSWNTDRAKLYRRQERIPGDLGTAVNICSMVFGNLGPDSGTGVAFTRDPASGHQGVYGDYLQNAQGEDVVAGIRNTVPLAELESIDKASYDQLMKIMETLETHYKDLCDIEFTIERGQLWMLQTRVGKRTAGAAFRIATQLVDQGLIDEAEALQRVNGAQLAQLMFPRFDHGAASVLLGRGIAASPGAAVGKAVFDSYTAVKWSRSGEKVILIRRETNPDDLDGMIAAEGILTSRGGKTSHAAVVARGMGKTCVCGAEEIEVDTKRRRLTVGDTVVEEGDLVSVDGSTGKVYLGEVPVVPSPVVEYFEGRMHAGADDADELVAAVHRIMAYADRVRRLRVRANADNAEDASRARRFGAQGIGLCRTEHMFLGERREMVEKLILADTDDEREAALDALLPLQKADFIELFESMDGLPVTVRLLDPPLHEFLPDITELSVRVALAESRKDANENDLRLLQAVHKLHEQNPMLGLRGVRLGLVIPGLFAMQVRAIAEAAAQRKNAKGDPRAEIMIPLVGTVQELEIVREEADQVIAEVEAATGTELRLSIGTMIELPRAALTAGQIAEAAQFFSFGTNDLTQTVWGFSRDDVEASFFTAYLEKGIFGVSPFETIDKDGVGALVRSAVEAGRATRPDLKLGICGEHGGDPESVHFFHEVGLDYVSCSPFRIPVARLEAGRAAAESRGSDSR</sequence>
<evidence type="ECO:0000256" key="5">
    <source>
        <dbReference type="ARBA" id="ARBA00022679"/>
    </source>
</evidence>
<dbReference type="InterPro" id="IPR040442">
    <property type="entry name" value="Pyrv_kinase-like_dom_sf"/>
</dbReference>
<keyword evidence="6" id="KW-0479">Metal-binding</keyword>
<dbReference type="Gene3D" id="3.50.30.10">
    <property type="entry name" value="Phosphohistidine domain"/>
    <property type="match status" value="1"/>
</dbReference>
<evidence type="ECO:0000256" key="7">
    <source>
        <dbReference type="ARBA" id="ARBA00022741"/>
    </source>
</evidence>
<dbReference type="Gene3D" id="3.20.20.60">
    <property type="entry name" value="Phosphoenolpyruvate-binding domains"/>
    <property type="match status" value="1"/>
</dbReference>
<evidence type="ECO:0000256" key="4">
    <source>
        <dbReference type="ARBA" id="ARBA00020138"/>
    </source>
</evidence>
<dbReference type="Gene3D" id="3.30.470.20">
    <property type="entry name" value="ATP-grasp fold, B domain"/>
    <property type="match status" value="1"/>
</dbReference>
<dbReference type="Proteomes" id="UP001224433">
    <property type="component" value="Chromosome"/>
</dbReference>
<reference evidence="15 16" key="1">
    <citation type="submission" date="2023-03" db="EMBL/GenBank/DDBJ databases">
        <title>Isolation and description of six Streptomyces strains from soil environments, able to metabolize different microbial glucans.</title>
        <authorList>
            <person name="Widen T."/>
            <person name="Larsbrink J."/>
        </authorList>
    </citation>
    <scope>NUCLEOTIDE SEQUENCE [LARGE SCALE GENOMIC DNA]</scope>
    <source>
        <strain evidence="15 16">Alt3</strain>
    </source>
</reference>
<dbReference type="SUPFAM" id="SSF51621">
    <property type="entry name" value="Phosphoenolpyruvate/pyruvate domain"/>
    <property type="match status" value="1"/>
</dbReference>
<dbReference type="SUPFAM" id="SSF52009">
    <property type="entry name" value="Phosphohistidine domain"/>
    <property type="match status" value="1"/>
</dbReference>
<dbReference type="InterPro" id="IPR015813">
    <property type="entry name" value="Pyrv/PenolPyrv_kinase-like_dom"/>
</dbReference>
<dbReference type="GO" id="GO:0050242">
    <property type="term" value="F:pyruvate, phosphate dikinase activity"/>
    <property type="evidence" value="ECO:0007669"/>
    <property type="project" value="UniProtKB-EC"/>
</dbReference>
<dbReference type="NCBIfam" id="NF004531">
    <property type="entry name" value="PRK05878.1"/>
    <property type="match status" value="1"/>
</dbReference>
<dbReference type="PIRSF" id="PIRSF000853">
    <property type="entry name" value="PPDK"/>
    <property type="match status" value="1"/>
</dbReference>
<gene>
    <name evidence="15" type="primary">ppdK</name>
    <name evidence="15" type="ORF">P8A20_24625</name>
</gene>
<evidence type="ECO:0000259" key="12">
    <source>
        <dbReference type="Pfam" id="PF00391"/>
    </source>
</evidence>
<dbReference type="EMBL" id="CP120983">
    <property type="protein sequence ID" value="WLQ66562.1"/>
    <property type="molecule type" value="Genomic_DNA"/>
</dbReference>
<dbReference type="InterPro" id="IPR008279">
    <property type="entry name" value="PEP-util_enz_mobile_dom"/>
</dbReference>
<keyword evidence="7" id="KW-0547">Nucleotide-binding</keyword>
<comment type="similarity">
    <text evidence="2 11">Belongs to the PEP-utilizing enzyme family.</text>
</comment>
<dbReference type="RefSeq" id="WP_306104274.1">
    <property type="nucleotide sequence ID" value="NZ_CP120983.1"/>
</dbReference>
<accession>A0ABY9JFP1</accession>
<dbReference type="InterPro" id="IPR000121">
    <property type="entry name" value="PEP_util_C"/>
</dbReference>
<keyword evidence="5 15" id="KW-0808">Transferase</keyword>
<dbReference type="Pfam" id="PF02896">
    <property type="entry name" value="PEP-utilizers_C"/>
    <property type="match status" value="1"/>
</dbReference>
<evidence type="ECO:0000256" key="11">
    <source>
        <dbReference type="PIRNR" id="PIRNR000853"/>
    </source>
</evidence>
<evidence type="ECO:0000313" key="16">
    <source>
        <dbReference type="Proteomes" id="UP001224433"/>
    </source>
</evidence>
<keyword evidence="15" id="KW-0670">Pyruvate</keyword>
<evidence type="ECO:0000256" key="1">
    <source>
        <dbReference type="ARBA" id="ARBA00001946"/>
    </source>
</evidence>
<dbReference type="PANTHER" id="PTHR22931:SF9">
    <property type="entry name" value="PYRUVATE, PHOSPHATE DIKINASE 1, CHLOROPLASTIC"/>
    <property type="match status" value="1"/>
</dbReference>
<comment type="cofactor">
    <cofactor evidence="1 11">
        <name>Mg(2+)</name>
        <dbReference type="ChEBI" id="CHEBI:18420"/>
    </cofactor>
</comment>
<evidence type="ECO:0000256" key="10">
    <source>
        <dbReference type="ARBA" id="ARBA00022842"/>
    </source>
</evidence>
<dbReference type="InterPro" id="IPR002192">
    <property type="entry name" value="PPDK_AMP/ATP-bd"/>
</dbReference>
<feature type="domain" description="Pyruvate phosphate dikinase AMP/ATP-binding" evidence="13">
    <location>
        <begin position="63"/>
        <end position="291"/>
    </location>
</feature>
<keyword evidence="9" id="KW-0067">ATP-binding</keyword>
<dbReference type="Gene3D" id="1.20.80.30">
    <property type="match status" value="1"/>
</dbReference>
<feature type="domain" description="PEP-utilising enzyme mobile" evidence="12">
    <location>
        <begin position="424"/>
        <end position="505"/>
    </location>
</feature>
<dbReference type="Gene3D" id="1.10.189.10">
    <property type="entry name" value="Pyruvate Phosphate Dikinase, domain 2"/>
    <property type="match status" value="1"/>
</dbReference>
<organism evidence="15 16">
    <name type="scientific">Streptomyces glycanivorans</name>
    <dbReference type="NCBI Taxonomy" id="3033808"/>
    <lineage>
        <taxon>Bacteria</taxon>
        <taxon>Bacillati</taxon>
        <taxon>Actinomycetota</taxon>
        <taxon>Actinomycetes</taxon>
        <taxon>Kitasatosporales</taxon>
        <taxon>Streptomycetaceae</taxon>
        <taxon>Streptomyces</taxon>
    </lineage>
</organism>
<dbReference type="Gene3D" id="3.30.1490.20">
    <property type="entry name" value="ATP-grasp fold, A domain"/>
    <property type="match status" value="1"/>
</dbReference>
<dbReference type="PROSITE" id="PS00370">
    <property type="entry name" value="PEP_ENZYMES_PHOS_SITE"/>
    <property type="match status" value="1"/>
</dbReference>
<keyword evidence="8" id="KW-0418">Kinase</keyword>
<dbReference type="InterPro" id="IPR036637">
    <property type="entry name" value="Phosphohistidine_dom_sf"/>
</dbReference>
<dbReference type="PANTHER" id="PTHR22931">
    <property type="entry name" value="PHOSPHOENOLPYRUVATE DIKINASE-RELATED"/>
    <property type="match status" value="1"/>
</dbReference>
<keyword evidence="16" id="KW-1185">Reference proteome</keyword>
<dbReference type="SUPFAM" id="SSF56059">
    <property type="entry name" value="Glutathione synthetase ATP-binding domain-like"/>
    <property type="match status" value="1"/>
</dbReference>
<name>A0ABY9JFP1_9ACTN</name>
<dbReference type="Pfam" id="PF01326">
    <property type="entry name" value="PPDK_N"/>
    <property type="match status" value="2"/>
</dbReference>
<evidence type="ECO:0000259" key="14">
    <source>
        <dbReference type="Pfam" id="PF02896"/>
    </source>
</evidence>
<comment type="catalytic activity">
    <reaction evidence="11">
        <text>pyruvate + phosphate + ATP = phosphoenolpyruvate + AMP + diphosphate + H(+)</text>
        <dbReference type="Rhea" id="RHEA:10756"/>
        <dbReference type="ChEBI" id="CHEBI:15361"/>
        <dbReference type="ChEBI" id="CHEBI:15378"/>
        <dbReference type="ChEBI" id="CHEBI:30616"/>
        <dbReference type="ChEBI" id="CHEBI:33019"/>
        <dbReference type="ChEBI" id="CHEBI:43474"/>
        <dbReference type="ChEBI" id="CHEBI:58702"/>
        <dbReference type="ChEBI" id="CHEBI:456215"/>
        <dbReference type="EC" id="2.7.9.1"/>
    </reaction>
</comment>
<dbReference type="Pfam" id="PF00391">
    <property type="entry name" value="PEP-utilizers"/>
    <property type="match status" value="1"/>
</dbReference>
<evidence type="ECO:0000256" key="3">
    <source>
        <dbReference type="ARBA" id="ARBA00011994"/>
    </source>
</evidence>
<evidence type="ECO:0000256" key="6">
    <source>
        <dbReference type="ARBA" id="ARBA00022723"/>
    </source>
</evidence>
<keyword evidence="10" id="KW-0460">Magnesium</keyword>
<evidence type="ECO:0000256" key="8">
    <source>
        <dbReference type="ARBA" id="ARBA00022777"/>
    </source>
</evidence>
<evidence type="ECO:0000313" key="15">
    <source>
        <dbReference type="EMBL" id="WLQ66562.1"/>
    </source>
</evidence>
<feature type="domain" description="PEP-utilising enzyme C-terminal" evidence="14">
    <location>
        <begin position="539"/>
        <end position="890"/>
    </location>
</feature>
<evidence type="ECO:0000256" key="9">
    <source>
        <dbReference type="ARBA" id="ARBA00022840"/>
    </source>
</evidence>
<feature type="domain" description="Pyruvate phosphate dikinase AMP/ATP-binding" evidence="13">
    <location>
        <begin position="297"/>
        <end position="348"/>
    </location>
</feature>